<dbReference type="InterPro" id="IPR010693">
    <property type="entry name" value="Divergent_4Fe-4S_mono-cluster"/>
</dbReference>
<evidence type="ECO:0000313" key="2">
    <source>
        <dbReference type="EMBL" id="RDK87228.1"/>
    </source>
</evidence>
<sequence>MQSYENKFTNGEITVTYEPKKCIHAQACAKGLSDVFRTTVIPWIDLDAAETEQVIEQIQKCPSGALSFCYNNKRVLVK</sequence>
<feature type="domain" description="Divergent 4Fe-4S mono-cluster" evidence="1">
    <location>
        <begin position="9"/>
        <end position="68"/>
    </location>
</feature>
<dbReference type="AlphaFoldDB" id="A0A370QFS9"/>
<evidence type="ECO:0000259" key="1">
    <source>
        <dbReference type="Pfam" id="PF06902"/>
    </source>
</evidence>
<dbReference type="RefSeq" id="WP_115123611.1">
    <property type="nucleotide sequence ID" value="NZ_QRAO01000002.1"/>
</dbReference>
<accession>A0A370QFS9</accession>
<organism evidence="2 3">
    <name type="scientific">Marinirhabdus gelatinilytica</name>
    <dbReference type="NCBI Taxonomy" id="1703343"/>
    <lineage>
        <taxon>Bacteria</taxon>
        <taxon>Pseudomonadati</taxon>
        <taxon>Bacteroidota</taxon>
        <taxon>Flavobacteriia</taxon>
        <taxon>Flavobacteriales</taxon>
        <taxon>Flavobacteriaceae</taxon>
    </lineage>
</organism>
<keyword evidence="3" id="KW-1185">Reference proteome</keyword>
<dbReference type="EMBL" id="QRAO01000002">
    <property type="protein sequence ID" value="RDK87228.1"/>
    <property type="molecule type" value="Genomic_DNA"/>
</dbReference>
<name>A0A370QFS9_9FLAO</name>
<dbReference type="Pfam" id="PF06902">
    <property type="entry name" value="Fer4_19"/>
    <property type="match status" value="1"/>
</dbReference>
<proteinExistence type="predicted"/>
<dbReference type="Proteomes" id="UP000255317">
    <property type="component" value="Unassembled WGS sequence"/>
</dbReference>
<reference evidence="2 3" key="1">
    <citation type="submission" date="2018-07" db="EMBL/GenBank/DDBJ databases">
        <title>Genomic Encyclopedia of Type Strains, Phase IV (KMG-IV): sequencing the most valuable type-strain genomes for metagenomic binning, comparative biology and taxonomic classification.</title>
        <authorList>
            <person name="Goeker M."/>
        </authorList>
    </citation>
    <scope>NUCLEOTIDE SEQUENCE [LARGE SCALE GENOMIC DNA]</scope>
    <source>
        <strain evidence="2 3">DSM 101478</strain>
    </source>
</reference>
<dbReference type="OrthoDB" id="9795032at2"/>
<protein>
    <submittedName>
        <fullName evidence="2">Putative Fe-S cluster protein YjdI</fullName>
    </submittedName>
</protein>
<evidence type="ECO:0000313" key="3">
    <source>
        <dbReference type="Proteomes" id="UP000255317"/>
    </source>
</evidence>
<comment type="caution">
    <text evidence="2">The sequence shown here is derived from an EMBL/GenBank/DDBJ whole genome shotgun (WGS) entry which is preliminary data.</text>
</comment>
<gene>
    <name evidence="2" type="ORF">C8D94_102413</name>
</gene>